<evidence type="ECO:0000259" key="2">
    <source>
        <dbReference type="Pfam" id="PF02727"/>
    </source>
</evidence>
<dbReference type="InterPro" id="IPR000269">
    <property type="entry name" value="Cu_amine_oxidase"/>
</dbReference>
<dbReference type="Gene3D" id="3.10.450.40">
    <property type="match status" value="2"/>
</dbReference>
<accession>A0AA88D899</accession>
<dbReference type="EC" id="1.4.3.-" evidence="1"/>
<dbReference type="AlphaFoldDB" id="A0AA88D899"/>
<dbReference type="EMBL" id="BTGU01000023">
    <property type="protein sequence ID" value="GMN46676.1"/>
    <property type="molecule type" value="Genomic_DNA"/>
</dbReference>
<keyword evidence="1" id="KW-0560">Oxidoreductase</keyword>
<reference evidence="4" key="1">
    <citation type="submission" date="2023-07" db="EMBL/GenBank/DDBJ databases">
        <title>draft genome sequence of fig (Ficus carica).</title>
        <authorList>
            <person name="Takahashi T."/>
            <person name="Nishimura K."/>
        </authorList>
    </citation>
    <scope>NUCLEOTIDE SEQUENCE</scope>
</reference>
<dbReference type="GO" id="GO:0008131">
    <property type="term" value="F:primary methylamine oxidase activity"/>
    <property type="evidence" value="ECO:0007669"/>
    <property type="project" value="InterPro"/>
</dbReference>
<dbReference type="InterPro" id="IPR015802">
    <property type="entry name" value="Cu_amine_oxidase_N3"/>
</dbReference>
<comment type="PTM">
    <text evidence="1">Topaquinone (TPQ) is generated by copper-dependent autoxidation of a specific tyrosyl residue.</text>
</comment>
<proteinExistence type="inferred from homology"/>
<keyword evidence="1" id="KW-0186">Copper</keyword>
<dbReference type="PANTHER" id="PTHR10638:SF71">
    <property type="entry name" value="AMINE OXIDASE"/>
    <property type="match status" value="1"/>
</dbReference>
<dbReference type="Pfam" id="PF02727">
    <property type="entry name" value="Cu_amine_oxidN2"/>
    <property type="match status" value="1"/>
</dbReference>
<comment type="caution">
    <text evidence="4">The sequence shown here is derived from an EMBL/GenBank/DDBJ whole genome shotgun (WGS) entry which is preliminary data.</text>
</comment>
<dbReference type="InterPro" id="IPR016182">
    <property type="entry name" value="Cu_amine_oxidase_N-reg"/>
</dbReference>
<comment type="similarity">
    <text evidence="1">Belongs to the copper/topaquinone oxidase family.</text>
</comment>
<organism evidence="4 5">
    <name type="scientific">Ficus carica</name>
    <name type="common">Common fig</name>
    <dbReference type="NCBI Taxonomy" id="3494"/>
    <lineage>
        <taxon>Eukaryota</taxon>
        <taxon>Viridiplantae</taxon>
        <taxon>Streptophyta</taxon>
        <taxon>Embryophyta</taxon>
        <taxon>Tracheophyta</taxon>
        <taxon>Spermatophyta</taxon>
        <taxon>Magnoliopsida</taxon>
        <taxon>eudicotyledons</taxon>
        <taxon>Gunneridae</taxon>
        <taxon>Pentapetalae</taxon>
        <taxon>rosids</taxon>
        <taxon>fabids</taxon>
        <taxon>Rosales</taxon>
        <taxon>Moraceae</taxon>
        <taxon>Ficeae</taxon>
        <taxon>Ficus</taxon>
    </lineage>
</organism>
<dbReference type="SUPFAM" id="SSF54416">
    <property type="entry name" value="Amine oxidase N-terminal region"/>
    <property type="match status" value="2"/>
</dbReference>
<dbReference type="InterPro" id="IPR015800">
    <property type="entry name" value="Cu_amine_oxidase_N2"/>
</dbReference>
<sequence>MVINSEPNSSFHYVGVDEPDKPTVLSWLAGNPNQSLPPRRRVFVITRVNQATQEIVVDLSSNSVVLDKVYKGHGFPLLTSEEQTAASDVVMRYPPLVAAAVSFTVGWYGRRGGDKRVIMVVCYSFEGTVNVYMRPIEGVTITVDLDLMEVVGFRDKLVIPVPKADGTDYRESEQKPPYGPQLKGIAFVQPDGPNFVIDGIRLGNFKIMF</sequence>
<comment type="cofactor">
    <cofactor evidence="1">
        <name>Cu cation</name>
        <dbReference type="ChEBI" id="CHEBI:23378"/>
    </cofactor>
    <text evidence="1">Contains 1 topaquinone per subunit.</text>
</comment>
<keyword evidence="1" id="KW-0479">Metal-binding</keyword>
<dbReference type="GO" id="GO:0009308">
    <property type="term" value="P:amine metabolic process"/>
    <property type="evidence" value="ECO:0007669"/>
    <property type="project" value="UniProtKB-UniRule"/>
</dbReference>
<dbReference type="Pfam" id="PF02728">
    <property type="entry name" value="Cu_amine_oxidN3"/>
    <property type="match status" value="1"/>
</dbReference>
<dbReference type="GO" id="GO:0005507">
    <property type="term" value="F:copper ion binding"/>
    <property type="evidence" value="ECO:0007669"/>
    <property type="project" value="InterPro"/>
</dbReference>
<keyword evidence="1" id="KW-0801">TPQ</keyword>
<evidence type="ECO:0000313" key="4">
    <source>
        <dbReference type="EMBL" id="GMN46676.1"/>
    </source>
</evidence>
<gene>
    <name evidence="4" type="ORF">TIFTF001_015857</name>
</gene>
<evidence type="ECO:0000313" key="5">
    <source>
        <dbReference type="Proteomes" id="UP001187192"/>
    </source>
</evidence>
<evidence type="ECO:0000256" key="1">
    <source>
        <dbReference type="RuleBase" id="RU000672"/>
    </source>
</evidence>
<dbReference type="Proteomes" id="UP001187192">
    <property type="component" value="Unassembled WGS sequence"/>
</dbReference>
<protein>
    <recommendedName>
        <fullName evidence="1">Amine oxidase</fullName>
        <ecNumber evidence="1">1.4.3.-</ecNumber>
    </recommendedName>
</protein>
<dbReference type="GO" id="GO:0048038">
    <property type="term" value="F:quinone binding"/>
    <property type="evidence" value="ECO:0007669"/>
    <property type="project" value="InterPro"/>
</dbReference>
<feature type="domain" description="Copper amine oxidase N3-terminal" evidence="3">
    <location>
        <begin position="102"/>
        <end position="162"/>
    </location>
</feature>
<feature type="domain" description="Copper amine oxidase N2-terminal" evidence="2">
    <location>
        <begin position="6"/>
        <end position="65"/>
    </location>
</feature>
<keyword evidence="5" id="KW-1185">Reference proteome</keyword>
<evidence type="ECO:0000259" key="3">
    <source>
        <dbReference type="Pfam" id="PF02728"/>
    </source>
</evidence>
<dbReference type="PANTHER" id="PTHR10638">
    <property type="entry name" value="COPPER AMINE OXIDASE"/>
    <property type="match status" value="1"/>
</dbReference>
<name>A0AA88D899_FICCA</name>